<reference evidence="3" key="1">
    <citation type="submission" date="2020-02" db="EMBL/GenBank/DDBJ databases">
        <authorList>
            <person name="Meier V. D."/>
        </authorList>
    </citation>
    <scope>NUCLEOTIDE SEQUENCE</scope>
    <source>
        <strain evidence="3">AVDCRST_MAG22</strain>
    </source>
</reference>
<dbReference type="PANTHER" id="PTHR34183">
    <property type="entry name" value="ENDOLYTIC PEPTIDOGLYCAN TRANSGLYCOSYLASE RLPA"/>
    <property type="match status" value="1"/>
</dbReference>
<feature type="domain" description="RlpA-like protein double-psi beta-barrel" evidence="2">
    <location>
        <begin position="69"/>
        <end position="153"/>
    </location>
</feature>
<protein>
    <submittedName>
        <fullName evidence="3">Rare lipoprotein A</fullName>
    </submittedName>
</protein>
<keyword evidence="1" id="KW-1133">Transmembrane helix</keyword>
<gene>
    <name evidence="3" type="ORF">AVDCRST_MAG22-1686</name>
</gene>
<dbReference type="CDD" id="cd22268">
    <property type="entry name" value="DPBB_RlpA-like"/>
    <property type="match status" value="1"/>
</dbReference>
<feature type="transmembrane region" description="Helical" evidence="1">
    <location>
        <begin position="18"/>
        <end position="36"/>
    </location>
</feature>
<dbReference type="AlphaFoldDB" id="A0A6J4P9V7"/>
<evidence type="ECO:0000313" key="3">
    <source>
        <dbReference type="EMBL" id="CAA9408218.1"/>
    </source>
</evidence>
<evidence type="ECO:0000259" key="2">
    <source>
        <dbReference type="Pfam" id="PF03330"/>
    </source>
</evidence>
<evidence type="ECO:0000256" key="1">
    <source>
        <dbReference type="SAM" id="Phobius"/>
    </source>
</evidence>
<dbReference type="EMBL" id="CADCUV010000069">
    <property type="protein sequence ID" value="CAA9408218.1"/>
    <property type="molecule type" value="Genomic_DNA"/>
</dbReference>
<keyword evidence="3" id="KW-0449">Lipoprotein</keyword>
<keyword evidence="1" id="KW-0812">Transmembrane</keyword>
<proteinExistence type="predicted"/>
<organism evidence="3">
    <name type="scientific">uncultured Rubrobacteraceae bacterium</name>
    <dbReference type="NCBI Taxonomy" id="349277"/>
    <lineage>
        <taxon>Bacteria</taxon>
        <taxon>Bacillati</taxon>
        <taxon>Actinomycetota</taxon>
        <taxon>Rubrobacteria</taxon>
        <taxon>Rubrobacterales</taxon>
        <taxon>Rubrobacteraceae</taxon>
        <taxon>environmental samples</taxon>
    </lineage>
</organism>
<dbReference type="InterPro" id="IPR036908">
    <property type="entry name" value="RlpA-like_sf"/>
</dbReference>
<keyword evidence="1" id="KW-0472">Membrane</keyword>
<sequence length="156" mass="16368">MSACYIPLILPRLLLNKVFVAAFLGLLVAMLALFLLRGGTEREAVADVAPVRGSDVLGAPVASDVRTMVASYYASVLAGNPTASRQPYKPGRYTAAHKSLPLGTELRVAYGGEAVEVVVNDRGPFVKGRDIDLSLAAAEEIGLTAPGTAPVRVTVF</sequence>
<dbReference type="SUPFAM" id="SSF50685">
    <property type="entry name" value="Barwin-like endoglucanases"/>
    <property type="match status" value="1"/>
</dbReference>
<accession>A0A6J4P9V7</accession>
<dbReference type="Gene3D" id="2.40.40.10">
    <property type="entry name" value="RlpA-like domain"/>
    <property type="match status" value="1"/>
</dbReference>
<dbReference type="Pfam" id="PF03330">
    <property type="entry name" value="DPBB_1"/>
    <property type="match status" value="1"/>
</dbReference>
<name>A0A6J4P9V7_9ACTN</name>
<dbReference type="InterPro" id="IPR009009">
    <property type="entry name" value="RlpA-like_DPBB"/>
</dbReference>
<dbReference type="PANTHER" id="PTHR34183:SF1">
    <property type="entry name" value="ENDOLYTIC PEPTIDOGLYCAN TRANSGLYCOSYLASE RLPA"/>
    <property type="match status" value="1"/>
</dbReference>